<dbReference type="PANTHER" id="PTHR43726">
    <property type="entry name" value="3-METHYLORNITHINE SYNTHASE"/>
    <property type="match status" value="1"/>
</dbReference>
<dbReference type="GO" id="GO:0044272">
    <property type="term" value="P:sulfur compound biosynthetic process"/>
    <property type="evidence" value="ECO:0007669"/>
    <property type="project" value="UniProtKB-ARBA"/>
</dbReference>
<dbReference type="InterPro" id="IPR058240">
    <property type="entry name" value="rSAM_sf"/>
</dbReference>
<evidence type="ECO:0000313" key="10">
    <source>
        <dbReference type="EMBL" id="OXT06661.1"/>
    </source>
</evidence>
<dbReference type="EMBL" id="CP016893">
    <property type="protein sequence ID" value="AST57428.1"/>
    <property type="molecule type" value="Genomic_DNA"/>
</dbReference>
<dbReference type="OMA" id="IDTICCN"/>
<proteinExistence type="predicted"/>
<reference evidence="10 11" key="2">
    <citation type="submission" date="2017-06" db="EMBL/GenBank/DDBJ databases">
        <title>Isolation and characterization of a thermophilic and butanogenic Thermoanaerobacterium thermosaccharolyticum M5 capable of efficient degradation of hemicellulose.</title>
        <authorList>
            <person name="Xin F."/>
            <person name="Jiang Y."/>
        </authorList>
    </citation>
    <scope>NUCLEOTIDE SEQUENCE [LARGE SCALE GENOMIC DNA]</scope>
    <source>
        <strain evidence="10 11">M5</strain>
    </source>
</reference>
<dbReference type="PANTHER" id="PTHR43726:SF1">
    <property type="entry name" value="BIOTIN SYNTHASE"/>
    <property type="match status" value="1"/>
</dbReference>
<dbReference type="Pfam" id="PF06968">
    <property type="entry name" value="BATS"/>
    <property type="match status" value="1"/>
</dbReference>
<dbReference type="Proteomes" id="UP000215301">
    <property type="component" value="Unassembled WGS sequence"/>
</dbReference>
<dbReference type="SFLD" id="SFLDG01082">
    <property type="entry name" value="B12-binding_domain_containing"/>
    <property type="match status" value="1"/>
</dbReference>
<dbReference type="InterPro" id="IPR021778">
    <property type="entry name" value="Se/S_carrier-like"/>
</dbReference>
<evidence type="ECO:0000256" key="2">
    <source>
        <dbReference type="ARBA" id="ARBA00022485"/>
    </source>
</evidence>
<dbReference type="NCBIfam" id="TIGR03956">
    <property type="entry name" value="rSAM_HydE"/>
    <property type="match status" value="1"/>
</dbReference>
<feature type="domain" description="Radical SAM core" evidence="8">
    <location>
        <begin position="139"/>
        <end position="359"/>
    </location>
</feature>
<dbReference type="SMART" id="SM00729">
    <property type="entry name" value="Elp3"/>
    <property type="match status" value="1"/>
</dbReference>
<keyword evidence="6" id="KW-0411">Iron-sulfur</keyword>
<evidence type="ECO:0000259" key="8">
    <source>
        <dbReference type="PROSITE" id="PS51918"/>
    </source>
</evidence>
<keyword evidence="5" id="KW-0408">Iron</keyword>
<dbReference type="InterPro" id="IPR013785">
    <property type="entry name" value="Aldolase_TIM"/>
</dbReference>
<reference evidence="9" key="1">
    <citation type="submission" date="2016-08" db="EMBL/GenBank/DDBJ databases">
        <title>A novel genetic cassette of butanologenic Thermoanaerobacterium thermosaccharolyticum that directly convert cellulose to butanol.</title>
        <authorList>
            <person name="Li T."/>
            <person name="He J."/>
        </authorList>
    </citation>
    <scope>NUCLEOTIDE SEQUENCE [LARGE SCALE GENOMIC DNA]</scope>
    <source>
        <strain evidence="9">TG57</strain>
    </source>
</reference>
<dbReference type="InterPro" id="IPR007197">
    <property type="entry name" value="rSAM"/>
</dbReference>
<dbReference type="GO" id="GO:0016740">
    <property type="term" value="F:transferase activity"/>
    <property type="evidence" value="ECO:0007669"/>
    <property type="project" value="TreeGrafter"/>
</dbReference>
<sequence>MEHYIIICNSTQHMLNADKILKQNDIKTELIPAPSEYGSVCSTAIKINAYNVDVAEKLLKDNSISLKGIYPYKIRKLEGLIDKINKDLNDDLKTVLKKVENGIELTEDDIVVILSSSGDKNLSSIFRAADEMRKSVVGDIVDIRAAIEFSNICRKNCFYCGLRRDNLSVERYRMDIDEIVQTAKELKKMGIRTVILQSGEDPWYTEDKIIEIIKKIKKETNMRITLSIGERNQEEYKHFREAGANNFLLKIETTNREIFKNIHPDDDFDYRVKCSEWLRENGYVNGNGNIIGLPGQTARDIAKDILFFKDMGIHMVGIGPFVPATGTPLETYPHGDVEMTLKTVAATRLVLKNVFIPATTALATVDKDAQVKALMAGANTIMLISTPSKYRSRYKIYSNKNMVDLQTAYRAVIKAGRKMPPYINLDYIKDSK</sequence>
<dbReference type="EMBL" id="NKHD01000029">
    <property type="protein sequence ID" value="OXT06661.1"/>
    <property type="molecule type" value="Genomic_DNA"/>
</dbReference>
<evidence type="ECO:0000313" key="9">
    <source>
        <dbReference type="EMBL" id="AST57428.1"/>
    </source>
</evidence>
<dbReference type="Gene3D" id="3.20.20.70">
    <property type="entry name" value="Aldolase class I"/>
    <property type="match status" value="1"/>
</dbReference>
<evidence type="ECO:0000256" key="7">
    <source>
        <dbReference type="ARBA" id="ARBA00034078"/>
    </source>
</evidence>
<dbReference type="InterPro" id="IPR010722">
    <property type="entry name" value="BATS_dom"/>
</dbReference>
<dbReference type="SFLD" id="SFLDG01060">
    <property type="entry name" value="BATS_domain_containing"/>
    <property type="match status" value="1"/>
</dbReference>
<organism evidence="10 11">
    <name type="scientific">Thermoanaerobacterium thermosaccharolyticum</name>
    <name type="common">Clostridium thermosaccharolyticum</name>
    <dbReference type="NCBI Taxonomy" id="1517"/>
    <lineage>
        <taxon>Bacteria</taxon>
        <taxon>Bacillati</taxon>
        <taxon>Bacillota</taxon>
        <taxon>Clostridia</taxon>
        <taxon>Thermoanaerobacterales</taxon>
        <taxon>Thermoanaerobacteraceae</taxon>
        <taxon>Thermoanaerobacterium</taxon>
    </lineage>
</organism>
<evidence type="ECO:0000313" key="11">
    <source>
        <dbReference type="Proteomes" id="UP000215301"/>
    </source>
</evidence>
<evidence type="ECO:0000256" key="1">
    <source>
        <dbReference type="ARBA" id="ARBA00001966"/>
    </source>
</evidence>
<evidence type="ECO:0000256" key="5">
    <source>
        <dbReference type="ARBA" id="ARBA00023004"/>
    </source>
</evidence>
<dbReference type="RefSeq" id="WP_013299141.1">
    <property type="nucleotide sequence ID" value="NZ_CP016893.1"/>
</dbReference>
<keyword evidence="4" id="KW-0479">Metal-binding</keyword>
<evidence type="ECO:0000256" key="4">
    <source>
        <dbReference type="ARBA" id="ARBA00022723"/>
    </source>
</evidence>
<dbReference type="SUPFAM" id="SSF102114">
    <property type="entry name" value="Radical SAM enzymes"/>
    <property type="match status" value="1"/>
</dbReference>
<keyword evidence="3" id="KW-0949">S-adenosyl-L-methionine</keyword>
<dbReference type="SFLD" id="SFLDG01280">
    <property type="entry name" value="HydE/PylB-like"/>
    <property type="match status" value="1"/>
</dbReference>
<dbReference type="GeneID" id="93865522"/>
<dbReference type="Pfam" id="PF04055">
    <property type="entry name" value="Radical_SAM"/>
    <property type="match status" value="1"/>
</dbReference>
<accession>A0A231VF65</accession>
<dbReference type="Pfam" id="PF11823">
    <property type="entry name" value="Se_S_carrier"/>
    <property type="match status" value="1"/>
</dbReference>
<gene>
    <name evidence="10" type="ORF">CE561_10335</name>
    <name evidence="9" type="ORF">Thert_01365</name>
</gene>
<dbReference type="InterPro" id="IPR006638">
    <property type="entry name" value="Elp3/MiaA/NifB-like_rSAM"/>
</dbReference>
<dbReference type="GO" id="GO:0046872">
    <property type="term" value="F:metal ion binding"/>
    <property type="evidence" value="ECO:0007669"/>
    <property type="project" value="UniProtKB-KW"/>
</dbReference>
<dbReference type="Proteomes" id="UP000214975">
    <property type="component" value="Chromosome"/>
</dbReference>
<evidence type="ECO:0000256" key="6">
    <source>
        <dbReference type="ARBA" id="ARBA00023014"/>
    </source>
</evidence>
<dbReference type="GO" id="GO:0051539">
    <property type="term" value="F:4 iron, 4 sulfur cluster binding"/>
    <property type="evidence" value="ECO:0007669"/>
    <property type="project" value="UniProtKB-KW"/>
</dbReference>
<dbReference type="AlphaFoldDB" id="A0A231VF65"/>
<comment type="cofactor">
    <cofactor evidence="7">
        <name>[2Fe-2S] cluster</name>
        <dbReference type="ChEBI" id="CHEBI:190135"/>
    </cofactor>
</comment>
<dbReference type="InterPro" id="IPR024021">
    <property type="entry name" value="FeFe-hyd_HydE_rSAM"/>
</dbReference>
<evidence type="ECO:0000256" key="3">
    <source>
        <dbReference type="ARBA" id="ARBA00022691"/>
    </source>
</evidence>
<protein>
    <submittedName>
        <fullName evidence="9">Radical SAM domain protein</fullName>
    </submittedName>
    <submittedName>
        <fullName evidence="10">[FeFe] hydrogenase H-cluster radical SAM maturase HydE</fullName>
    </submittedName>
</protein>
<dbReference type="PROSITE" id="PS51918">
    <property type="entry name" value="RADICAL_SAM"/>
    <property type="match status" value="1"/>
</dbReference>
<dbReference type="SFLD" id="SFLDS00029">
    <property type="entry name" value="Radical_SAM"/>
    <property type="match status" value="1"/>
</dbReference>
<comment type="cofactor">
    <cofactor evidence="1">
        <name>[4Fe-4S] cluster</name>
        <dbReference type="ChEBI" id="CHEBI:49883"/>
    </cofactor>
</comment>
<dbReference type="InterPro" id="IPR034422">
    <property type="entry name" value="HydE/PylB-like"/>
</dbReference>
<keyword evidence="2" id="KW-0004">4Fe-4S</keyword>
<dbReference type="SMART" id="SM00876">
    <property type="entry name" value="BATS"/>
    <property type="match status" value="1"/>
</dbReference>
<name>A0A231VF65_THETR</name>
<dbReference type="GO" id="GO:0042364">
    <property type="term" value="P:water-soluble vitamin biosynthetic process"/>
    <property type="evidence" value="ECO:0007669"/>
    <property type="project" value="UniProtKB-ARBA"/>
</dbReference>
<dbReference type="CDD" id="cd01335">
    <property type="entry name" value="Radical_SAM"/>
    <property type="match status" value="1"/>
</dbReference>